<dbReference type="KEGG" id="ebm:SG0102_15810"/>
<dbReference type="InParanoid" id="A0A3G9J636"/>
<dbReference type="AlphaFoldDB" id="A0A3G9J636"/>
<keyword evidence="2" id="KW-1185">Reference proteome</keyword>
<dbReference type="Proteomes" id="UP000268059">
    <property type="component" value="Chromosome"/>
</dbReference>
<gene>
    <name evidence="1" type="ORF">SG0102_15810</name>
</gene>
<sequence length="49" mass="5768">MHQTYSMHSELCEEKKPVNVYKLGELNDRNHQFSLNLMTLYLGSIAVKR</sequence>
<organism evidence="1 2">
    <name type="scientific">Intestinibaculum porci</name>
    <dbReference type="NCBI Taxonomy" id="2487118"/>
    <lineage>
        <taxon>Bacteria</taxon>
        <taxon>Bacillati</taxon>
        <taxon>Bacillota</taxon>
        <taxon>Erysipelotrichia</taxon>
        <taxon>Erysipelotrichales</taxon>
        <taxon>Erysipelotrichaceae</taxon>
        <taxon>Intestinibaculum</taxon>
    </lineage>
</organism>
<name>A0A3G9J636_9FIRM</name>
<proteinExistence type="predicted"/>
<evidence type="ECO:0000313" key="1">
    <source>
        <dbReference type="EMBL" id="BBH26647.1"/>
    </source>
</evidence>
<dbReference type="EMBL" id="AP019309">
    <property type="protein sequence ID" value="BBH26647.1"/>
    <property type="molecule type" value="Genomic_DNA"/>
</dbReference>
<accession>A0A3G9J636</accession>
<evidence type="ECO:0000313" key="2">
    <source>
        <dbReference type="Proteomes" id="UP000268059"/>
    </source>
</evidence>
<reference evidence="1 2" key="1">
    <citation type="submission" date="2018-11" db="EMBL/GenBank/DDBJ databases">
        <title>Novel Erysipelotrichaceae bacterium isolated from small intestine of a swine.</title>
        <authorList>
            <person name="Kim J.S."/>
            <person name="Choe H."/>
            <person name="Lee Y.R."/>
            <person name="Kim K.M."/>
            <person name="Park D.S."/>
        </authorList>
    </citation>
    <scope>NUCLEOTIDE SEQUENCE [LARGE SCALE GENOMIC DNA]</scope>
    <source>
        <strain evidence="1 2">SG0102</strain>
    </source>
</reference>
<protein>
    <submittedName>
        <fullName evidence="1">Uncharacterized protein</fullName>
    </submittedName>
</protein>